<feature type="coiled-coil region" evidence="1">
    <location>
        <begin position="1018"/>
        <end position="1045"/>
    </location>
</feature>
<dbReference type="eggNOG" id="ENOG502SHI3">
    <property type="taxonomic scope" value="Eukaryota"/>
</dbReference>
<organism evidence="3 4">
    <name type="scientific">Tetrahymena thermophila (strain SB210)</name>
    <dbReference type="NCBI Taxonomy" id="312017"/>
    <lineage>
        <taxon>Eukaryota</taxon>
        <taxon>Sar</taxon>
        <taxon>Alveolata</taxon>
        <taxon>Ciliophora</taxon>
        <taxon>Intramacronucleata</taxon>
        <taxon>Oligohymenophorea</taxon>
        <taxon>Hymenostomatida</taxon>
        <taxon>Tetrahymenina</taxon>
        <taxon>Tetrahymenidae</taxon>
        <taxon>Tetrahymena</taxon>
    </lineage>
</organism>
<evidence type="ECO:0000256" key="1">
    <source>
        <dbReference type="SAM" id="Coils"/>
    </source>
</evidence>
<feature type="region of interest" description="Disordered" evidence="2">
    <location>
        <begin position="932"/>
        <end position="971"/>
    </location>
</feature>
<feature type="compositionally biased region" description="Polar residues" evidence="2">
    <location>
        <begin position="933"/>
        <end position="971"/>
    </location>
</feature>
<gene>
    <name evidence="3" type="ORF">TTHERM_00441980</name>
</gene>
<feature type="coiled-coil region" evidence="1">
    <location>
        <begin position="420"/>
        <end position="451"/>
    </location>
</feature>
<reference evidence="4" key="1">
    <citation type="journal article" date="2006" name="PLoS Biol.">
        <title>Macronuclear genome sequence of the ciliate Tetrahymena thermophila, a model eukaryote.</title>
        <authorList>
            <person name="Eisen J.A."/>
            <person name="Coyne R.S."/>
            <person name="Wu M."/>
            <person name="Wu D."/>
            <person name="Thiagarajan M."/>
            <person name="Wortman J.R."/>
            <person name="Badger J.H."/>
            <person name="Ren Q."/>
            <person name="Amedeo P."/>
            <person name="Jones K.M."/>
            <person name="Tallon L.J."/>
            <person name="Delcher A.L."/>
            <person name="Salzberg S.L."/>
            <person name="Silva J.C."/>
            <person name="Haas B.J."/>
            <person name="Majoros W.H."/>
            <person name="Farzad M."/>
            <person name="Carlton J.M."/>
            <person name="Smith R.K. Jr."/>
            <person name="Garg J."/>
            <person name="Pearlman R.E."/>
            <person name="Karrer K.M."/>
            <person name="Sun L."/>
            <person name="Manning G."/>
            <person name="Elde N.C."/>
            <person name="Turkewitz A.P."/>
            <person name="Asai D.J."/>
            <person name="Wilkes D.E."/>
            <person name="Wang Y."/>
            <person name="Cai H."/>
            <person name="Collins K."/>
            <person name="Stewart B.A."/>
            <person name="Lee S.R."/>
            <person name="Wilamowska K."/>
            <person name="Weinberg Z."/>
            <person name="Ruzzo W.L."/>
            <person name="Wloga D."/>
            <person name="Gaertig J."/>
            <person name="Frankel J."/>
            <person name="Tsao C.-C."/>
            <person name="Gorovsky M.A."/>
            <person name="Keeling P.J."/>
            <person name="Waller R.F."/>
            <person name="Patron N.J."/>
            <person name="Cherry J.M."/>
            <person name="Stover N.A."/>
            <person name="Krieger C.J."/>
            <person name="del Toro C."/>
            <person name="Ryder H.F."/>
            <person name="Williamson S.C."/>
            <person name="Barbeau R.A."/>
            <person name="Hamilton E.P."/>
            <person name="Orias E."/>
        </authorList>
    </citation>
    <scope>NUCLEOTIDE SEQUENCE [LARGE SCALE GENOMIC DNA]</scope>
    <source>
        <strain evidence="4">SB210</strain>
    </source>
</reference>
<dbReference type="KEGG" id="tet:TTHERM_00441980"/>
<accession>I7M042</accession>
<keyword evidence="1" id="KW-0175">Coiled coil</keyword>
<dbReference type="Proteomes" id="UP000009168">
    <property type="component" value="Unassembled WGS sequence"/>
</dbReference>
<keyword evidence="4" id="KW-1185">Reference proteome</keyword>
<dbReference type="EMBL" id="GG662665">
    <property type="protein sequence ID" value="EAR85448.2"/>
    <property type="molecule type" value="Genomic_DNA"/>
</dbReference>
<protein>
    <submittedName>
        <fullName evidence="3">Uncharacterized protein</fullName>
    </submittedName>
</protein>
<evidence type="ECO:0000313" key="3">
    <source>
        <dbReference type="EMBL" id="EAR85448.2"/>
    </source>
</evidence>
<proteinExistence type="predicted"/>
<dbReference type="RefSeq" id="XP_001033111.2">
    <property type="nucleotide sequence ID" value="XM_001033111.2"/>
</dbReference>
<dbReference type="InParanoid" id="I7M042"/>
<sequence length="1388" mass="164755">MKGILKQSELTQSFQAGAGASQKLSLTAQPNQINNQKQLKFSQENAQQRASQSLSVKQNTQSILKKNSSYATQDNAVSFSNNNTYTMGDKEKRIEQEFLNAIEKEKKKQEELNRHEVKDLGRDTYNLLKNLYKQKNKISQQDPQILFDFWKIMSKSEKMSSAKVEEVKPLTQKELRTLNVFEINQHNLMERKYKIRKLANQHPDDILLTLTTYSQIEAEEMEINKQEQAQKIFMRTENLRRKQQDKIIEMKANQKERMEQLYKNYNFDEEEEDEDEQNIKPKKLTPEEQKQKELEIQIEKEKVDAKMRDVFVEMIIVQYKKRYPIQKVYKNRSDLMEFWVDDLPNKKELNLDISEDEARKYIDDYFFYKCLDFLYLRRAKLGYDTMDVQELVQFYFTLTKGEKKRRGIFFESEQDVNSMITYYLERAEEERQRIENEQREEEEKRREYFEKIQNEVFGGKEIVATDLDTLAQPKDRLTIGKQLLYLRKQYPNDKILRKMILEEFQDNKVAKHPLEYDWKDEVNEAKIQHRELVEVRHSGKGNLSLTDLEEPLVQRTKVLAELFDEEINNYYYHLEDRVHRKDEEKKEIQQQMKSLHKYLEGEAQRFIQLRKRRFVQKVPTINEFLSQLYKSCKESPSYCLAIQKNFYNFNHGESKRLKKRSYPYKFKRYFFEVVRSYAANMHKDAVRKLPFWAPSGRNYKTLNYKVQKHSRDEKMMKRYEKYLESQSLSLWDNKRLEEEKLKVMMKFEEAKECRFEPMVGLRAPLEVKSVLKDRQLEYGELIQEILFSRQPSFEKWLERMGPDFKKRYPKVYRFGIYKRCLSLVETGQYREAAILLYENFKVEQIRAEFEPLQTKNSTQRVMYSIQNLAPDQEKMKQLKDEDFADLKNRRFLEDIYFNIIRVMDKHEEKLKKDEQIIQAAIEKVHGGMDTFDKSLNNRLGNNTQGQLSHTQQLSKSQDTKKTTSYNQRSQQPKTYMCPLKSKCPSAVKDKWPVGNRSNSVPIGADCEYAHTYAELKFINEKKAKLKALSQRINVIQNQLKDASQSNQKSWNPANNIFVKCHGCGPTGPCSICQLKNANIQKITALKQKSDAAYKRLSKSKSIQIKQEDKEKRYNSIHFKISSLQKADILYKKERYSEAFEIISQAALFVKQELEQNQVEQEKLKNTWSQKLHAFEVRNITTEEVYKSQSQANAAQITLYAQKTGVIGSQKPNTNEFLNYQIQLMYLKVEKALNQKKKDIQIMKNKIEKLEEQEEKKDQQIREPSADQKSQSKKQGSLLDQKYADLVSTQRKIKNLQNAIQKTEEAMLFSQTPAPWRPSSAQDAVLDLEKLNDQMMIKNMLSTQNQFMKKTDALAKNTIQLGKSIYERQKEDLLTNPLYREEVARNLVN</sequence>
<dbReference type="GeneID" id="7843309"/>
<feature type="region of interest" description="Disordered" evidence="2">
    <location>
        <begin position="266"/>
        <end position="288"/>
    </location>
</feature>
<feature type="region of interest" description="Disordered" evidence="2">
    <location>
        <begin position="1250"/>
        <end position="1276"/>
    </location>
</feature>
<evidence type="ECO:0000256" key="2">
    <source>
        <dbReference type="SAM" id="MobiDB-lite"/>
    </source>
</evidence>
<feature type="compositionally biased region" description="Basic and acidic residues" evidence="2">
    <location>
        <begin position="1250"/>
        <end position="1265"/>
    </location>
</feature>
<feature type="compositionally biased region" description="Acidic residues" evidence="2">
    <location>
        <begin position="267"/>
        <end position="276"/>
    </location>
</feature>
<dbReference type="OrthoDB" id="296454at2759"/>
<name>I7M042_TETTS</name>
<evidence type="ECO:0000313" key="4">
    <source>
        <dbReference type="Proteomes" id="UP000009168"/>
    </source>
</evidence>